<dbReference type="eggNOG" id="COG1564">
    <property type="taxonomic scope" value="Bacteria"/>
</dbReference>
<keyword evidence="4" id="KW-0067">ATP-binding</keyword>
<evidence type="ECO:0000256" key="1">
    <source>
        <dbReference type="ARBA" id="ARBA00022679"/>
    </source>
</evidence>
<evidence type="ECO:0000256" key="4">
    <source>
        <dbReference type="ARBA" id="ARBA00022840"/>
    </source>
</evidence>
<proteinExistence type="predicted"/>
<dbReference type="GO" id="GO:0016301">
    <property type="term" value="F:kinase activity"/>
    <property type="evidence" value="ECO:0007669"/>
    <property type="project" value="UniProtKB-KW"/>
</dbReference>
<dbReference type="GO" id="GO:0009229">
    <property type="term" value="P:thiamine diphosphate biosynthetic process"/>
    <property type="evidence" value="ECO:0007669"/>
    <property type="project" value="InterPro"/>
</dbReference>
<keyword evidence="8" id="KW-1185">Reference proteome</keyword>
<gene>
    <name evidence="7" type="ordered locus">DNO_0090</name>
</gene>
<dbReference type="InterPro" id="IPR007371">
    <property type="entry name" value="TPK_catalytic"/>
</dbReference>
<name>A5EWT7_DICNV</name>
<dbReference type="SUPFAM" id="SSF63999">
    <property type="entry name" value="Thiamin pyrophosphokinase, catalytic domain"/>
    <property type="match status" value="1"/>
</dbReference>
<dbReference type="PANTHER" id="PTHR41299:SF1">
    <property type="entry name" value="THIAMINE PYROPHOSPHOKINASE"/>
    <property type="match status" value="1"/>
</dbReference>
<dbReference type="GO" id="GO:0005524">
    <property type="term" value="F:ATP binding"/>
    <property type="evidence" value="ECO:0007669"/>
    <property type="project" value="UniProtKB-KW"/>
</dbReference>
<dbReference type="EC" id="2.7.6.2" evidence="5"/>
<dbReference type="RefSeq" id="WP_011927842.1">
    <property type="nucleotide sequence ID" value="NC_009446.1"/>
</dbReference>
<dbReference type="HOGENOM" id="CLU_1109836_0_0_6"/>
<dbReference type="GO" id="GO:0004788">
    <property type="term" value="F:thiamine diphosphokinase activity"/>
    <property type="evidence" value="ECO:0007669"/>
    <property type="project" value="UniProtKB-UniRule"/>
</dbReference>
<dbReference type="Gene3D" id="3.40.50.10240">
    <property type="entry name" value="Thiamin pyrophosphokinase, catalytic domain"/>
    <property type="match status" value="1"/>
</dbReference>
<dbReference type="GO" id="GO:0006772">
    <property type="term" value="P:thiamine metabolic process"/>
    <property type="evidence" value="ECO:0007669"/>
    <property type="project" value="UniProtKB-UniRule"/>
</dbReference>
<feature type="domain" description="Thiamin pyrophosphokinase catalytic" evidence="6">
    <location>
        <begin position="23"/>
        <end position="119"/>
    </location>
</feature>
<dbReference type="Proteomes" id="UP000000248">
    <property type="component" value="Chromosome"/>
</dbReference>
<keyword evidence="3 7" id="KW-0418">Kinase</keyword>
<protein>
    <recommendedName>
        <fullName evidence="5">Thiamine diphosphokinase</fullName>
        <ecNumber evidence="5">2.7.6.2</ecNumber>
    </recommendedName>
</protein>
<accession>A5EWT7</accession>
<dbReference type="NCBIfam" id="TIGR01378">
    <property type="entry name" value="thi_PPkinase"/>
    <property type="match status" value="1"/>
</dbReference>
<sequence>MNHKHVWLSLSGEFAAPLFPPAQEDCIIAVDGGLQHLTHLHRTADICLGDFDSTKTPPVETPTTKVIQPSARDFTDFTDFEIALKYCAQHYPNAPLQIIGAGGKEADHAFANLWVLPRCSVPVIMWLETAVLVAGYQLQCHFSAPIGAKVSLFALHTLSGIRLSGLRWHLPLEESVPPYSVRTARNEVAADTASVSWESGYGFLFLPRTLTALDGSFHRALKR</sequence>
<dbReference type="InterPro" id="IPR053149">
    <property type="entry name" value="TPK"/>
</dbReference>
<dbReference type="KEGG" id="dno:DNO_0090"/>
<evidence type="ECO:0000256" key="2">
    <source>
        <dbReference type="ARBA" id="ARBA00022741"/>
    </source>
</evidence>
<organism evidence="7 8">
    <name type="scientific">Dichelobacter nodosus (strain VCS1703A)</name>
    <dbReference type="NCBI Taxonomy" id="246195"/>
    <lineage>
        <taxon>Bacteria</taxon>
        <taxon>Pseudomonadati</taxon>
        <taxon>Pseudomonadota</taxon>
        <taxon>Gammaproteobacteria</taxon>
        <taxon>Cardiobacteriales</taxon>
        <taxon>Cardiobacteriaceae</taxon>
        <taxon>Dichelobacter</taxon>
    </lineage>
</organism>
<evidence type="ECO:0000313" key="8">
    <source>
        <dbReference type="Proteomes" id="UP000000248"/>
    </source>
</evidence>
<dbReference type="STRING" id="246195.DNO_0090"/>
<evidence type="ECO:0000256" key="3">
    <source>
        <dbReference type="ARBA" id="ARBA00022777"/>
    </source>
</evidence>
<dbReference type="PANTHER" id="PTHR41299">
    <property type="entry name" value="THIAMINE PYROPHOSPHOKINASE"/>
    <property type="match status" value="1"/>
</dbReference>
<evidence type="ECO:0000313" key="7">
    <source>
        <dbReference type="EMBL" id="ABQ13199.1"/>
    </source>
</evidence>
<evidence type="ECO:0000256" key="5">
    <source>
        <dbReference type="NCBIfam" id="TIGR01378"/>
    </source>
</evidence>
<dbReference type="InterPro" id="IPR006282">
    <property type="entry name" value="Thi_PPkinase"/>
</dbReference>
<dbReference type="AlphaFoldDB" id="A5EWT7"/>
<keyword evidence="1 7" id="KW-0808">Transferase</keyword>
<evidence type="ECO:0000259" key="6">
    <source>
        <dbReference type="Pfam" id="PF04263"/>
    </source>
</evidence>
<reference evidence="7 8" key="1">
    <citation type="journal article" date="2007" name="Nat. Biotechnol.">
        <title>Genome sequence and identification of candidate vaccine antigens from the animal pathogen Dichelobacter nodosus.</title>
        <authorList>
            <person name="Myers G.S."/>
            <person name="Parker D."/>
            <person name="Al-Hasani K."/>
            <person name="Kennan R.M."/>
            <person name="Seemann T."/>
            <person name="Ren Q."/>
            <person name="Badger J.H."/>
            <person name="Selengut J.D."/>
            <person name="Deboy R.T."/>
            <person name="Tettelin H."/>
            <person name="Boyce J.D."/>
            <person name="McCarl V.P."/>
            <person name="Han X."/>
            <person name="Nelson W.C."/>
            <person name="Madupu R."/>
            <person name="Mohamoud Y."/>
            <person name="Holley T."/>
            <person name="Fedorova N."/>
            <person name="Khouri H."/>
            <person name="Bottomley S.P."/>
            <person name="Whittington R.J."/>
            <person name="Adler B."/>
            <person name="Songer J.G."/>
            <person name="Rood J.I."/>
            <person name="Paulsen I.T."/>
        </authorList>
    </citation>
    <scope>NUCLEOTIDE SEQUENCE [LARGE SCALE GENOMIC DNA]</scope>
    <source>
        <strain evidence="7 8">VCS1703A</strain>
    </source>
</reference>
<dbReference type="EMBL" id="CP000513">
    <property type="protein sequence ID" value="ABQ13199.1"/>
    <property type="molecule type" value="Genomic_DNA"/>
</dbReference>
<keyword evidence="2" id="KW-0547">Nucleotide-binding</keyword>
<dbReference type="Pfam" id="PF04263">
    <property type="entry name" value="TPK_catalytic"/>
    <property type="match status" value="1"/>
</dbReference>
<dbReference type="CDD" id="cd07995">
    <property type="entry name" value="TPK"/>
    <property type="match status" value="1"/>
</dbReference>
<dbReference type="InterPro" id="IPR036759">
    <property type="entry name" value="TPK_catalytic_sf"/>
</dbReference>